<accession>A0A0F9BK67</accession>
<gene>
    <name evidence="1" type="ORF">LCGC14_2436930</name>
</gene>
<dbReference type="AlphaFoldDB" id="A0A0F9BK67"/>
<name>A0A0F9BK67_9ZZZZ</name>
<organism evidence="1">
    <name type="scientific">marine sediment metagenome</name>
    <dbReference type="NCBI Taxonomy" id="412755"/>
    <lineage>
        <taxon>unclassified sequences</taxon>
        <taxon>metagenomes</taxon>
        <taxon>ecological metagenomes</taxon>
    </lineage>
</organism>
<evidence type="ECO:0000313" key="1">
    <source>
        <dbReference type="EMBL" id="KKL22289.1"/>
    </source>
</evidence>
<comment type="caution">
    <text evidence="1">The sequence shown here is derived from an EMBL/GenBank/DDBJ whole genome shotgun (WGS) entry which is preliminary data.</text>
</comment>
<sequence length="89" mass="9736">MKAEVYAYYAGKPGRKTDVQAAADLGVSPGAFGNARRELERDGLLTIVRVPQPQGGGHDRVLVKVLALKSFSEPRHFRVYEVLADRGLV</sequence>
<proteinExistence type="predicted"/>
<dbReference type="EMBL" id="LAZR01037409">
    <property type="protein sequence ID" value="KKL22289.1"/>
    <property type="molecule type" value="Genomic_DNA"/>
</dbReference>
<reference evidence="1" key="1">
    <citation type="journal article" date="2015" name="Nature">
        <title>Complex archaea that bridge the gap between prokaryotes and eukaryotes.</title>
        <authorList>
            <person name="Spang A."/>
            <person name="Saw J.H."/>
            <person name="Jorgensen S.L."/>
            <person name="Zaremba-Niedzwiedzka K."/>
            <person name="Martijn J."/>
            <person name="Lind A.E."/>
            <person name="van Eijk R."/>
            <person name="Schleper C."/>
            <person name="Guy L."/>
            <person name="Ettema T.J."/>
        </authorList>
    </citation>
    <scope>NUCLEOTIDE SEQUENCE</scope>
</reference>
<protein>
    <submittedName>
        <fullName evidence="1">Uncharacterized protein</fullName>
    </submittedName>
</protein>